<dbReference type="GO" id="GO:0007166">
    <property type="term" value="P:cell surface receptor signaling pathway"/>
    <property type="evidence" value="ECO:0007669"/>
    <property type="project" value="TreeGrafter"/>
</dbReference>
<dbReference type="PANTHER" id="PTHR23268:SF102">
    <property type="entry name" value="IMMUNOGLOBULIN V-SET DOMAIN-CONTAINING PROTEIN"/>
    <property type="match status" value="1"/>
</dbReference>
<dbReference type="InterPro" id="IPR013106">
    <property type="entry name" value="Ig_V-set"/>
</dbReference>
<sequence>TKYSCLCCLYKKQQQKTCTLVQFCNHDDKSLNVMLWYQQTESGLMHLIGYGFVGVAAVVEKQFEDRFEITRTDIETGALIISSANPSHSAVYFCAASTQ</sequence>
<reference evidence="4" key="2">
    <citation type="submission" date="2025-09" db="UniProtKB">
        <authorList>
            <consortium name="Ensembl"/>
        </authorList>
    </citation>
    <scope>IDENTIFICATION</scope>
</reference>
<dbReference type="GO" id="GO:0002376">
    <property type="term" value="P:immune system process"/>
    <property type="evidence" value="ECO:0007669"/>
    <property type="project" value="UniProtKB-KW"/>
</dbReference>
<name>A0A3Q3WX09_MOLML</name>
<dbReference type="OMA" id="TESGLMH"/>
<evidence type="ECO:0000259" key="3">
    <source>
        <dbReference type="Pfam" id="PF07686"/>
    </source>
</evidence>
<reference evidence="4" key="1">
    <citation type="submission" date="2025-08" db="UniProtKB">
        <authorList>
            <consortium name="Ensembl"/>
        </authorList>
    </citation>
    <scope>IDENTIFICATION</scope>
</reference>
<dbReference type="STRING" id="94237.ENSMMOP00000019970"/>
<dbReference type="Ensembl" id="ENSMMOT00000020303.1">
    <property type="protein sequence ID" value="ENSMMOP00000019970.1"/>
    <property type="gene ID" value="ENSMMOG00000015166.1"/>
</dbReference>
<protein>
    <recommendedName>
        <fullName evidence="3">Immunoglobulin V-set domain-containing protein</fullName>
    </recommendedName>
</protein>
<dbReference type="Gene3D" id="2.60.40.10">
    <property type="entry name" value="Immunoglobulins"/>
    <property type="match status" value="1"/>
</dbReference>
<dbReference type="Proteomes" id="UP000261620">
    <property type="component" value="Unplaced"/>
</dbReference>
<dbReference type="PANTHER" id="PTHR23268">
    <property type="entry name" value="T-CELL RECEPTOR BETA CHAIN"/>
    <property type="match status" value="1"/>
</dbReference>
<evidence type="ECO:0000256" key="2">
    <source>
        <dbReference type="ARBA" id="ARBA00022859"/>
    </source>
</evidence>
<dbReference type="InterPro" id="IPR050413">
    <property type="entry name" value="TCR_beta_variable"/>
</dbReference>
<evidence type="ECO:0000313" key="5">
    <source>
        <dbReference type="Proteomes" id="UP000261620"/>
    </source>
</evidence>
<keyword evidence="2" id="KW-0391">Immunity</keyword>
<dbReference type="GO" id="GO:0005886">
    <property type="term" value="C:plasma membrane"/>
    <property type="evidence" value="ECO:0007669"/>
    <property type="project" value="TreeGrafter"/>
</dbReference>
<evidence type="ECO:0000313" key="4">
    <source>
        <dbReference type="Ensembl" id="ENSMMOP00000019970.1"/>
    </source>
</evidence>
<accession>A0A3Q3WX09</accession>
<dbReference type="InterPro" id="IPR013783">
    <property type="entry name" value="Ig-like_fold"/>
</dbReference>
<evidence type="ECO:0000256" key="1">
    <source>
        <dbReference type="ARBA" id="ARBA00022729"/>
    </source>
</evidence>
<dbReference type="Pfam" id="PF07686">
    <property type="entry name" value="V-set"/>
    <property type="match status" value="1"/>
</dbReference>
<dbReference type="AlphaFoldDB" id="A0A3Q3WX09"/>
<dbReference type="SUPFAM" id="SSF48726">
    <property type="entry name" value="Immunoglobulin"/>
    <property type="match status" value="1"/>
</dbReference>
<dbReference type="InterPro" id="IPR036179">
    <property type="entry name" value="Ig-like_dom_sf"/>
</dbReference>
<keyword evidence="5" id="KW-1185">Reference proteome</keyword>
<proteinExistence type="predicted"/>
<feature type="domain" description="Immunoglobulin V-set" evidence="3">
    <location>
        <begin position="26"/>
        <end position="96"/>
    </location>
</feature>
<organism evidence="4 5">
    <name type="scientific">Mola mola</name>
    <name type="common">Ocean sunfish</name>
    <name type="synonym">Tetraodon mola</name>
    <dbReference type="NCBI Taxonomy" id="94237"/>
    <lineage>
        <taxon>Eukaryota</taxon>
        <taxon>Metazoa</taxon>
        <taxon>Chordata</taxon>
        <taxon>Craniata</taxon>
        <taxon>Vertebrata</taxon>
        <taxon>Euteleostomi</taxon>
        <taxon>Actinopterygii</taxon>
        <taxon>Neopterygii</taxon>
        <taxon>Teleostei</taxon>
        <taxon>Neoteleostei</taxon>
        <taxon>Acanthomorphata</taxon>
        <taxon>Eupercaria</taxon>
        <taxon>Tetraodontiformes</taxon>
        <taxon>Molidae</taxon>
        <taxon>Mola</taxon>
    </lineage>
</organism>
<keyword evidence="1" id="KW-0732">Signal</keyword>